<feature type="domain" description="NlpC/P60" evidence="5">
    <location>
        <begin position="78"/>
        <end position="206"/>
    </location>
</feature>
<comment type="similarity">
    <text evidence="1">Belongs to the peptidase C40 family.</text>
</comment>
<comment type="caution">
    <text evidence="6">The sequence shown here is derived from an EMBL/GenBank/DDBJ whole genome shotgun (WGS) entry which is preliminary data.</text>
</comment>
<dbReference type="InterPro" id="IPR000064">
    <property type="entry name" value="NLP_P60_dom"/>
</dbReference>
<dbReference type="PANTHER" id="PTHR47053:SF1">
    <property type="entry name" value="MUREIN DD-ENDOPEPTIDASE MEPH-RELATED"/>
    <property type="match status" value="1"/>
</dbReference>
<dbReference type="InterPro" id="IPR038765">
    <property type="entry name" value="Papain-like_cys_pep_sf"/>
</dbReference>
<evidence type="ECO:0000256" key="2">
    <source>
        <dbReference type="ARBA" id="ARBA00022670"/>
    </source>
</evidence>
<dbReference type="OrthoDB" id="9807055at2"/>
<keyword evidence="7" id="KW-1185">Reference proteome</keyword>
<dbReference type="Pfam" id="PF00877">
    <property type="entry name" value="NLPC_P60"/>
    <property type="match status" value="1"/>
</dbReference>
<keyword evidence="3" id="KW-0378">Hydrolase</keyword>
<evidence type="ECO:0000256" key="1">
    <source>
        <dbReference type="ARBA" id="ARBA00007074"/>
    </source>
</evidence>
<dbReference type="PROSITE" id="PS51935">
    <property type="entry name" value="NLPC_P60"/>
    <property type="match status" value="1"/>
</dbReference>
<evidence type="ECO:0000259" key="5">
    <source>
        <dbReference type="PROSITE" id="PS51935"/>
    </source>
</evidence>
<gene>
    <name evidence="6" type="ORF">EFB08_19995</name>
</gene>
<dbReference type="GO" id="GO:0006508">
    <property type="term" value="P:proteolysis"/>
    <property type="evidence" value="ECO:0007669"/>
    <property type="project" value="UniProtKB-KW"/>
</dbReference>
<organism evidence="6 7">
    <name type="scientific">Rufibacter latericius</name>
    <dbReference type="NCBI Taxonomy" id="2487040"/>
    <lineage>
        <taxon>Bacteria</taxon>
        <taxon>Pseudomonadati</taxon>
        <taxon>Bacteroidota</taxon>
        <taxon>Cytophagia</taxon>
        <taxon>Cytophagales</taxon>
        <taxon>Hymenobacteraceae</taxon>
        <taxon>Rufibacter</taxon>
    </lineage>
</organism>
<dbReference type="AlphaFoldDB" id="A0A3M9MA19"/>
<proteinExistence type="inferred from homology"/>
<evidence type="ECO:0000313" key="6">
    <source>
        <dbReference type="EMBL" id="RNI22394.1"/>
    </source>
</evidence>
<evidence type="ECO:0000256" key="3">
    <source>
        <dbReference type="ARBA" id="ARBA00022801"/>
    </source>
</evidence>
<protein>
    <submittedName>
        <fullName evidence="6">NlpC/P60 family protein</fullName>
    </submittedName>
</protein>
<dbReference type="EMBL" id="RJJD01000021">
    <property type="protein sequence ID" value="RNI22394.1"/>
    <property type="molecule type" value="Genomic_DNA"/>
</dbReference>
<keyword evidence="2" id="KW-0645">Protease</keyword>
<accession>A0A3M9MA19</accession>
<dbReference type="Gene3D" id="3.90.1720.10">
    <property type="entry name" value="endopeptidase domain like (from Nostoc punctiforme)"/>
    <property type="match status" value="1"/>
</dbReference>
<sequence length="207" mass="22782">MQHKGLNMKKIWITFGVLLSLLVLYKVFFTEGDLRRAGIKRTSLDGRDKGFHNDSTLAKPVRLEKNSPGLGVLEGKYVTKTDSLVAFALQRYGTEYTYGGVTEEGFDCSGFITFVYNQFGVSIPHGSAAQAKLGETVPVQEARKGDLLIFTGTNLEDRTPGHVGIVITNPPKAVQFVHSSSNGGVKVSELEGTLYQKRFLDVRRVIP</sequence>
<dbReference type="PANTHER" id="PTHR47053">
    <property type="entry name" value="MUREIN DD-ENDOPEPTIDASE MEPH-RELATED"/>
    <property type="match status" value="1"/>
</dbReference>
<keyword evidence="4" id="KW-0788">Thiol protease</keyword>
<dbReference type="InterPro" id="IPR051202">
    <property type="entry name" value="Peptidase_C40"/>
</dbReference>
<name>A0A3M9MA19_9BACT</name>
<evidence type="ECO:0000313" key="7">
    <source>
        <dbReference type="Proteomes" id="UP000272117"/>
    </source>
</evidence>
<evidence type="ECO:0000256" key="4">
    <source>
        <dbReference type="ARBA" id="ARBA00022807"/>
    </source>
</evidence>
<reference evidence="6 7" key="1">
    <citation type="submission" date="2018-11" db="EMBL/GenBank/DDBJ databases">
        <title>Rufibacter latericius sp. nov., isolated from water in Baiyang Lake.</title>
        <authorList>
            <person name="Yang Y."/>
        </authorList>
    </citation>
    <scope>NUCLEOTIDE SEQUENCE [LARGE SCALE GENOMIC DNA]</scope>
    <source>
        <strain evidence="6 7">R-22-1c-1</strain>
    </source>
</reference>
<dbReference type="Proteomes" id="UP000272117">
    <property type="component" value="Unassembled WGS sequence"/>
</dbReference>
<dbReference type="GO" id="GO:0008234">
    <property type="term" value="F:cysteine-type peptidase activity"/>
    <property type="evidence" value="ECO:0007669"/>
    <property type="project" value="UniProtKB-KW"/>
</dbReference>
<dbReference type="SUPFAM" id="SSF54001">
    <property type="entry name" value="Cysteine proteinases"/>
    <property type="match status" value="1"/>
</dbReference>